<dbReference type="FunFam" id="2.130.10.10:FF:000205">
    <property type="entry name" value="BTB/POZ domain-containing protein KCTD3 isoform X1"/>
    <property type="match status" value="1"/>
</dbReference>
<comment type="function">
    <text evidence="8">Accessory subunit of potassium/sodium hyperpolarization-activated cyclic nucleotide-gated channel 3 (HCN3) up-regulating its cell-surface expression and current density without affecting its voltage dependence and kinetics.</text>
</comment>
<dbReference type="AlphaFoldDB" id="A0A9N7V684"/>
<evidence type="ECO:0000256" key="2">
    <source>
        <dbReference type="ARBA" id="ARBA00009572"/>
    </source>
</evidence>
<evidence type="ECO:0000256" key="1">
    <source>
        <dbReference type="ARBA" id="ARBA00004236"/>
    </source>
</evidence>
<evidence type="ECO:0000259" key="12">
    <source>
        <dbReference type="PROSITE" id="PS50097"/>
    </source>
</evidence>
<dbReference type="InterPro" id="IPR036322">
    <property type="entry name" value="WD40_repeat_dom_sf"/>
</dbReference>
<protein>
    <recommendedName>
        <fullName evidence="10">BTB/POZ domain-containing protein KCTD3</fullName>
    </recommendedName>
</protein>
<dbReference type="SMART" id="SM00225">
    <property type="entry name" value="BTB"/>
    <property type="match status" value="1"/>
</dbReference>
<dbReference type="InterPro" id="IPR000210">
    <property type="entry name" value="BTB/POZ_dom"/>
</dbReference>
<feature type="domain" description="BTB" evidence="12">
    <location>
        <begin position="9"/>
        <end position="78"/>
    </location>
</feature>
<keyword evidence="4" id="KW-0597">Phosphoprotein</keyword>
<dbReference type="CDD" id="cd18393">
    <property type="entry name" value="BTB_POZ_SHKBP1"/>
    <property type="match status" value="1"/>
</dbReference>
<organism evidence="13 14">
    <name type="scientific">Pleuronectes platessa</name>
    <name type="common">European plaice</name>
    <dbReference type="NCBI Taxonomy" id="8262"/>
    <lineage>
        <taxon>Eukaryota</taxon>
        <taxon>Metazoa</taxon>
        <taxon>Chordata</taxon>
        <taxon>Craniata</taxon>
        <taxon>Vertebrata</taxon>
        <taxon>Euteleostomi</taxon>
        <taxon>Actinopterygii</taxon>
        <taxon>Neopterygii</taxon>
        <taxon>Teleostei</taxon>
        <taxon>Neoteleostei</taxon>
        <taxon>Acanthomorphata</taxon>
        <taxon>Carangaria</taxon>
        <taxon>Pleuronectiformes</taxon>
        <taxon>Pleuronectoidei</taxon>
        <taxon>Pleuronectidae</taxon>
        <taxon>Pleuronectes</taxon>
    </lineage>
</organism>
<evidence type="ECO:0000313" key="14">
    <source>
        <dbReference type="Proteomes" id="UP001153269"/>
    </source>
</evidence>
<dbReference type="InterPro" id="IPR003131">
    <property type="entry name" value="T1-type_BTB"/>
</dbReference>
<dbReference type="InterPro" id="IPR015943">
    <property type="entry name" value="WD40/YVTN_repeat-like_dom_sf"/>
</dbReference>
<evidence type="ECO:0000256" key="9">
    <source>
        <dbReference type="ARBA" id="ARBA00065501"/>
    </source>
</evidence>
<feature type="region of interest" description="Disordered" evidence="11">
    <location>
        <begin position="660"/>
        <end position="710"/>
    </location>
</feature>
<evidence type="ECO:0000313" key="13">
    <source>
        <dbReference type="EMBL" id="CAB1442831.1"/>
    </source>
</evidence>
<feature type="compositionally biased region" description="Pro residues" evidence="11">
    <location>
        <begin position="836"/>
        <end position="876"/>
    </location>
</feature>
<dbReference type="GO" id="GO:0051260">
    <property type="term" value="P:protein homooligomerization"/>
    <property type="evidence" value="ECO:0007669"/>
    <property type="project" value="InterPro"/>
</dbReference>
<comment type="subcellular location">
    <subcellularLocation>
        <location evidence="1">Cell membrane</location>
    </subcellularLocation>
</comment>
<feature type="compositionally biased region" description="Low complexity" evidence="11">
    <location>
        <begin position="826"/>
        <end position="835"/>
    </location>
</feature>
<dbReference type="Gene3D" id="3.30.710.10">
    <property type="entry name" value="Potassium Channel Kv1.1, Chain A"/>
    <property type="match status" value="1"/>
</dbReference>
<gene>
    <name evidence="13" type="ORF">PLEPLA_LOCUS30550</name>
</gene>
<keyword evidence="6" id="KW-0677">Repeat</keyword>
<dbReference type="PROSITE" id="PS50097">
    <property type="entry name" value="BTB"/>
    <property type="match status" value="1"/>
</dbReference>
<dbReference type="PANTHER" id="PTHR15859:SF5">
    <property type="entry name" value="SH3KBP1-BINDING PROTEIN 1"/>
    <property type="match status" value="1"/>
</dbReference>
<evidence type="ECO:0000256" key="3">
    <source>
        <dbReference type="ARBA" id="ARBA00022475"/>
    </source>
</evidence>
<dbReference type="Pfam" id="PF02214">
    <property type="entry name" value="BTB_2"/>
    <property type="match status" value="1"/>
</dbReference>
<dbReference type="SMART" id="SM00320">
    <property type="entry name" value="WD40"/>
    <property type="match status" value="3"/>
</dbReference>
<accession>A0A9N7V684</accession>
<dbReference type="FunFam" id="3.30.710.10:FF:000038">
    <property type="entry name" value="BTB/POZ domain-containing protein KCTD3 isoform X1"/>
    <property type="match status" value="1"/>
</dbReference>
<proteinExistence type="inferred from homology"/>
<feature type="compositionally biased region" description="Basic and acidic residues" evidence="11">
    <location>
        <begin position="701"/>
        <end position="710"/>
    </location>
</feature>
<evidence type="ECO:0000256" key="5">
    <source>
        <dbReference type="ARBA" id="ARBA00022574"/>
    </source>
</evidence>
<dbReference type="InterPro" id="IPR047825">
    <property type="entry name" value="SHKBP1_KCTD3_BTB_POZ"/>
</dbReference>
<dbReference type="Gene3D" id="2.130.10.10">
    <property type="entry name" value="YVTN repeat-like/Quinoprotein amine dehydrogenase"/>
    <property type="match status" value="1"/>
</dbReference>
<keyword evidence="14" id="KW-1185">Reference proteome</keyword>
<feature type="region of interest" description="Disordered" evidence="11">
    <location>
        <begin position="766"/>
        <end position="876"/>
    </location>
</feature>
<keyword evidence="7" id="KW-0472">Membrane</keyword>
<dbReference type="EMBL" id="CADEAL010002935">
    <property type="protein sequence ID" value="CAB1442831.1"/>
    <property type="molecule type" value="Genomic_DNA"/>
</dbReference>
<evidence type="ECO:0000256" key="8">
    <source>
        <dbReference type="ARBA" id="ARBA00059269"/>
    </source>
</evidence>
<comment type="caution">
    <text evidence="13">The sequence shown here is derived from an EMBL/GenBank/DDBJ whole genome shotgun (WGS) entry which is preliminary data.</text>
</comment>
<comment type="subunit">
    <text evidence="9">Interacts with HCN3.</text>
</comment>
<keyword evidence="3" id="KW-1003">Cell membrane</keyword>
<dbReference type="SUPFAM" id="SSF54695">
    <property type="entry name" value="POZ domain"/>
    <property type="match status" value="1"/>
</dbReference>
<dbReference type="InterPro" id="IPR001680">
    <property type="entry name" value="WD40_rpt"/>
</dbReference>
<evidence type="ECO:0000256" key="11">
    <source>
        <dbReference type="SAM" id="MobiDB-lite"/>
    </source>
</evidence>
<dbReference type="InterPro" id="IPR011333">
    <property type="entry name" value="SKP1/BTB/POZ_sf"/>
</dbReference>
<feature type="region of interest" description="Disordered" evidence="11">
    <location>
        <begin position="139"/>
        <end position="168"/>
    </location>
</feature>
<dbReference type="PANTHER" id="PTHR15859">
    <property type="entry name" value="SETA BINDING PROTEIN 1"/>
    <property type="match status" value="1"/>
</dbReference>
<name>A0A9N7V684_PLEPL</name>
<dbReference type="SUPFAM" id="SSF50978">
    <property type="entry name" value="WD40 repeat-like"/>
    <property type="match status" value="1"/>
</dbReference>
<dbReference type="InterPro" id="IPR047876">
    <property type="entry name" value="SHKBP1/KCTD3"/>
</dbReference>
<reference evidence="13" key="1">
    <citation type="submission" date="2020-03" db="EMBL/GenBank/DDBJ databases">
        <authorList>
            <person name="Weist P."/>
        </authorList>
    </citation>
    <scope>NUCLEOTIDE SEQUENCE</scope>
</reference>
<feature type="compositionally biased region" description="Low complexity" evidence="11">
    <location>
        <begin position="775"/>
        <end position="792"/>
    </location>
</feature>
<evidence type="ECO:0000256" key="7">
    <source>
        <dbReference type="ARBA" id="ARBA00023136"/>
    </source>
</evidence>
<dbReference type="Proteomes" id="UP001153269">
    <property type="component" value="Unassembled WGS sequence"/>
</dbReference>
<evidence type="ECO:0000256" key="10">
    <source>
        <dbReference type="ARBA" id="ARBA00073141"/>
    </source>
</evidence>
<evidence type="ECO:0000256" key="4">
    <source>
        <dbReference type="ARBA" id="ARBA00022553"/>
    </source>
</evidence>
<evidence type="ECO:0000256" key="6">
    <source>
        <dbReference type="ARBA" id="ARBA00022737"/>
    </source>
</evidence>
<sequence>MSTTARSGDIIHLNVGGKRFSTSRQTLTWVPDSFFTSLLSGRISTLKDETGAIFIDRDPSLFATILNFLRTKELHPRSINVHMLMHEAEFYGITPLVRKLQLCDELDRSSCGNVLFNGYLPPPVYPAKRRNRHSVAGSQFMGGRATPAERAPVRRSNTMPPNLGNSGMMGRVSHDERPFGGQSSDSGMVRIICGHHNWIAVAYAQFVVCYRVKESTGWQQVFTSPRLDWVIDGVALNAKVMGGSLGDNDKMVAVASATEIILWSICPDGNGNEIGVFSLNVPVEALFFVGNQLIATSHSGKVGVWNAVTKHWQNQDVVPISSYDTAGSFLILGCNNGSIYYIDVQKFPLRMKDNDLLVTELYRDPTEDAITALSVYLTPKTSDSGNWIEIAYGTSSGTVRVIVQHPETVGSGPQLFQTFSVHRSPVTKIMLSEKHLISVCADNNHVRTWTVTRFRGMISTQPGSTPLTSFKILSLDDVDGHGGCSAGTEIGPYGERDDQQVFIQRVVPDTDKLYVRLSSNGKRVCEVRSVDGTSITAFMVHECEGSSRIGSRPRRYLFSGHSNGSIQMWDLTTAMEIAGKVDIRALGGPTEEELLELLDQCDLALTRTPDSTPRASTCSLHSQFSDGFRTERLHSAGGRGGGAPGGAYLYGSLPRQVPPPVPLAKPLRDAVLSPGSGPQTFSGHGPAYSHSSTGSPRPHRHPDGDREWGGVRRGSFVERCQELAKGSEAAGGSGFGVLGGSEGSRRSLAVCSELEARFVLRTPTTFSVSPGARHSPGSPVSSLSPSPLSSSSSHRKAAPTSQTSPTPCAVSPARSQTPVSPRRRAAPSPIDIPASPESPPSPDHPSTGPPPVPLLAPLPAPPPAPPLPPPPAPNHT</sequence>
<keyword evidence="5" id="KW-0853">WD repeat</keyword>
<dbReference type="GO" id="GO:0005886">
    <property type="term" value="C:plasma membrane"/>
    <property type="evidence" value="ECO:0007669"/>
    <property type="project" value="UniProtKB-SubCell"/>
</dbReference>
<comment type="similarity">
    <text evidence="2">Belongs to the KCTD3 family.</text>
</comment>
<feature type="compositionally biased region" description="Polar residues" evidence="11">
    <location>
        <begin position="155"/>
        <end position="165"/>
    </location>
</feature>